<feature type="transmembrane region" description="Helical" evidence="5">
    <location>
        <begin position="68"/>
        <end position="85"/>
    </location>
</feature>
<dbReference type="Proteomes" id="UP000504693">
    <property type="component" value="Chromosome"/>
</dbReference>
<keyword evidence="8" id="KW-1185">Reference proteome</keyword>
<dbReference type="Pfam" id="PF13748">
    <property type="entry name" value="ABC_membrane_3"/>
    <property type="match status" value="1"/>
</dbReference>
<proteinExistence type="predicted"/>
<evidence type="ECO:0000256" key="1">
    <source>
        <dbReference type="ARBA" id="ARBA00004651"/>
    </source>
</evidence>
<dbReference type="GO" id="GO:0140359">
    <property type="term" value="F:ABC-type transporter activity"/>
    <property type="evidence" value="ECO:0007669"/>
    <property type="project" value="InterPro"/>
</dbReference>
<accession>A0A7D3XV15</accession>
<keyword evidence="3 5" id="KW-1133">Transmembrane helix</keyword>
<dbReference type="PROSITE" id="PS50929">
    <property type="entry name" value="ABC_TM1F"/>
    <property type="match status" value="1"/>
</dbReference>
<dbReference type="KEGG" id="emv:HQR01_06310"/>
<dbReference type="GO" id="GO:0005886">
    <property type="term" value="C:plasma membrane"/>
    <property type="evidence" value="ECO:0007669"/>
    <property type="project" value="UniProtKB-SubCell"/>
</dbReference>
<evidence type="ECO:0000313" key="8">
    <source>
        <dbReference type="Proteomes" id="UP000504693"/>
    </source>
</evidence>
<dbReference type="RefSeq" id="WP_173213581.1">
    <property type="nucleotide sequence ID" value="NZ_CP053921.1"/>
</dbReference>
<dbReference type="InterPro" id="IPR011527">
    <property type="entry name" value="ABC1_TM_dom"/>
</dbReference>
<organism evidence="7 8">
    <name type="scientific">Erythrobacter mangrovi</name>
    <dbReference type="NCBI Taxonomy" id="2739433"/>
    <lineage>
        <taxon>Bacteria</taxon>
        <taxon>Pseudomonadati</taxon>
        <taxon>Pseudomonadota</taxon>
        <taxon>Alphaproteobacteria</taxon>
        <taxon>Sphingomonadales</taxon>
        <taxon>Erythrobacteraceae</taxon>
        <taxon>Erythrobacter/Porphyrobacter group</taxon>
        <taxon>Erythrobacter</taxon>
    </lineage>
</organism>
<feature type="transmembrane region" description="Helical" evidence="5">
    <location>
        <begin position="135"/>
        <end position="157"/>
    </location>
</feature>
<dbReference type="InterPro" id="IPR036640">
    <property type="entry name" value="ABC1_TM_sf"/>
</dbReference>
<feature type="domain" description="ABC transmembrane type-1" evidence="6">
    <location>
        <begin position="126"/>
        <end position="201"/>
    </location>
</feature>
<dbReference type="Gene3D" id="1.20.1560.10">
    <property type="entry name" value="ABC transporter type 1, transmembrane domain"/>
    <property type="match status" value="1"/>
</dbReference>
<dbReference type="GO" id="GO:0005524">
    <property type="term" value="F:ATP binding"/>
    <property type="evidence" value="ECO:0007669"/>
    <property type="project" value="InterPro"/>
</dbReference>
<evidence type="ECO:0000256" key="3">
    <source>
        <dbReference type="ARBA" id="ARBA00022989"/>
    </source>
</evidence>
<keyword evidence="4 5" id="KW-0472">Membrane</keyword>
<reference evidence="7 8" key="1">
    <citation type="submission" date="2020-05" db="EMBL/GenBank/DDBJ databases">
        <title>Erythrobacter mangrovi sp. nov., isolated from rhizosphere soil of mangrove plant (Kandelia candel).</title>
        <authorList>
            <person name="Ye Y.H."/>
        </authorList>
    </citation>
    <scope>NUCLEOTIDE SEQUENCE [LARGE SCALE GENOMIC DNA]</scope>
    <source>
        <strain evidence="7 8">EB310</strain>
    </source>
</reference>
<name>A0A7D3XV15_9SPHN</name>
<evidence type="ECO:0000256" key="2">
    <source>
        <dbReference type="ARBA" id="ARBA00022692"/>
    </source>
</evidence>
<feature type="transmembrane region" description="Helical" evidence="5">
    <location>
        <begin position="35"/>
        <end position="62"/>
    </location>
</feature>
<feature type="transmembrane region" description="Helical" evidence="5">
    <location>
        <begin position="163"/>
        <end position="180"/>
    </location>
</feature>
<keyword evidence="2 5" id="KW-0812">Transmembrane</keyword>
<evidence type="ECO:0000256" key="5">
    <source>
        <dbReference type="SAM" id="Phobius"/>
    </source>
</evidence>
<dbReference type="AlphaFoldDB" id="A0A7D3XV15"/>
<dbReference type="EMBL" id="CP053921">
    <property type="protein sequence ID" value="QKG71016.1"/>
    <property type="molecule type" value="Genomic_DNA"/>
</dbReference>
<sequence length="301" mass="33252">MSQYEEQEHSSLDESSAEARSLAQKFRDKRLQIGLTYTALGIENIFDLIYPLLIGIAINGLLSGDHLSLVPLAGVWLAHIAVAALRQLYDTRLFSGIYVEVASGLAKRNVEEDGDLSRTSAHIVMTQDVVDFYEFDIPSIATVSISLLGAIALMFAYDVLSGLLVLCLLVPAGVVNRWLGKRSLRLNRILNNQYERQIDVLALRRHSAIQHHFGRVRSHRVGLSDAEAKSWSLLETVTLVVSLAVITRLASLPDASAGSIFAGVSYLLRIIAELDRVPELIQKIARLADIKRRLAASWAQL</sequence>
<evidence type="ECO:0000259" key="6">
    <source>
        <dbReference type="PROSITE" id="PS50929"/>
    </source>
</evidence>
<dbReference type="SUPFAM" id="SSF90123">
    <property type="entry name" value="ABC transporter transmembrane region"/>
    <property type="match status" value="1"/>
</dbReference>
<protein>
    <recommendedName>
        <fullName evidence="6">ABC transmembrane type-1 domain-containing protein</fullName>
    </recommendedName>
</protein>
<evidence type="ECO:0000256" key="4">
    <source>
        <dbReference type="ARBA" id="ARBA00023136"/>
    </source>
</evidence>
<evidence type="ECO:0000313" key="7">
    <source>
        <dbReference type="EMBL" id="QKG71016.1"/>
    </source>
</evidence>
<gene>
    <name evidence="7" type="ORF">HQR01_06310</name>
</gene>
<comment type="subcellular location">
    <subcellularLocation>
        <location evidence="1">Cell membrane</location>
        <topology evidence="1">Multi-pass membrane protein</topology>
    </subcellularLocation>
</comment>